<dbReference type="PANTHER" id="PTHR23502:SF47">
    <property type="entry name" value="MAJOR FACILITATOR SUPERFAMILY (MFS) PROFILE DOMAIN-CONTAINING PROTEIN-RELATED"/>
    <property type="match status" value="1"/>
</dbReference>
<feature type="domain" description="Major facilitator superfamily (MFS) profile" evidence="7">
    <location>
        <begin position="102"/>
        <end position="533"/>
    </location>
</feature>
<evidence type="ECO:0000256" key="3">
    <source>
        <dbReference type="ARBA" id="ARBA00022989"/>
    </source>
</evidence>
<dbReference type="Pfam" id="PF07690">
    <property type="entry name" value="MFS_1"/>
    <property type="match status" value="1"/>
</dbReference>
<feature type="transmembrane region" description="Helical" evidence="6">
    <location>
        <begin position="255"/>
        <end position="275"/>
    </location>
</feature>
<feature type="transmembrane region" description="Helical" evidence="6">
    <location>
        <begin position="227"/>
        <end position="249"/>
    </location>
</feature>
<comment type="subcellular location">
    <subcellularLocation>
        <location evidence="1">Membrane</location>
        <topology evidence="1">Multi-pass membrane protein</topology>
    </subcellularLocation>
</comment>
<evidence type="ECO:0000256" key="1">
    <source>
        <dbReference type="ARBA" id="ARBA00004141"/>
    </source>
</evidence>
<feature type="region of interest" description="Disordered" evidence="5">
    <location>
        <begin position="27"/>
        <end position="86"/>
    </location>
</feature>
<feature type="transmembrane region" description="Helical" evidence="6">
    <location>
        <begin position="166"/>
        <end position="187"/>
    </location>
</feature>
<feature type="transmembrane region" description="Helical" evidence="6">
    <location>
        <begin position="140"/>
        <end position="159"/>
    </location>
</feature>
<dbReference type="FunFam" id="1.20.1250.20:FF:000011">
    <property type="entry name" value="MFS multidrug transporter, putative"/>
    <property type="match status" value="1"/>
</dbReference>
<dbReference type="PANTHER" id="PTHR23502">
    <property type="entry name" value="MAJOR FACILITATOR SUPERFAMILY"/>
    <property type="match status" value="1"/>
</dbReference>
<feature type="transmembrane region" description="Helical" evidence="6">
    <location>
        <begin position="438"/>
        <end position="459"/>
    </location>
</feature>
<dbReference type="GO" id="GO:0005886">
    <property type="term" value="C:plasma membrane"/>
    <property type="evidence" value="ECO:0007669"/>
    <property type="project" value="TreeGrafter"/>
</dbReference>
<comment type="caution">
    <text evidence="8">The sequence shown here is derived from an EMBL/GenBank/DDBJ whole genome shotgun (WGS) entry which is preliminary data.</text>
</comment>
<gene>
    <name evidence="8" type="ORF">GX51_04641</name>
</gene>
<keyword evidence="4 6" id="KW-0472">Membrane</keyword>
<feature type="transmembrane region" description="Helical" evidence="6">
    <location>
        <begin position="506"/>
        <end position="528"/>
    </location>
</feature>
<feature type="transmembrane region" description="Helical" evidence="6">
    <location>
        <begin position="333"/>
        <end position="357"/>
    </location>
</feature>
<dbReference type="GO" id="GO:0022857">
    <property type="term" value="F:transmembrane transporter activity"/>
    <property type="evidence" value="ECO:0007669"/>
    <property type="project" value="InterPro"/>
</dbReference>
<name>A0A2B7X107_9EURO</name>
<keyword evidence="2 6" id="KW-0812">Transmembrane</keyword>
<evidence type="ECO:0000256" key="4">
    <source>
        <dbReference type="ARBA" id="ARBA00023136"/>
    </source>
</evidence>
<dbReference type="PROSITE" id="PS50850">
    <property type="entry name" value="MFS"/>
    <property type="match status" value="1"/>
</dbReference>
<evidence type="ECO:0000313" key="8">
    <source>
        <dbReference type="EMBL" id="PGH02473.1"/>
    </source>
</evidence>
<dbReference type="EMBL" id="PDNC01000059">
    <property type="protein sequence ID" value="PGH02473.1"/>
    <property type="molecule type" value="Genomic_DNA"/>
</dbReference>
<dbReference type="InterPro" id="IPR011701">
    <property type="entry name" value="MFS"/>
</dbReference>
<feature type="transmembrane region" description="Helical" evidence="6">
    <location>
        <begin position="100"/>
        <end position="120"/>
    </location>
</feature>
<sequence length="542" mass="59647">MDHETRKKGETVDSTLKVLPTAILPLPQISNKGMDDERRHFLEGGDSEGAQPNSDIERDAHVGDTPCVPDTTTEKDPNLVQWDGPSDPEDPLNWSVARRWYITMIVSFVALFVMFSSSVFTPATKITAELYNVSEDVMTLATSFILLGFAFGPLIWGPLSELYGRMIPLWVGFSAFVILQIPVATAHNVETILIFRFLIGMSGSSTSATVAGIIFDIWDPVTRGVGVAIFAMATFVGPVAGPILGSFIVDSHLGWRWTAWLTCIFSGVFAILGIATSRETYGPVILQRRAARLRQSTGNWALHSELDVHRPTLGDIFTKYFSRPPQMLIREPILLFMTIYIAITYGMLYLFFFAYPISFRRDRGWANAGVATLPLLGLSLGIVGGLAVIAYGTKTHFARKMKEQGGAAPEERLPEVIVGAVCLPIGLFWFSWTSSPDISWVAQALAGIPIGMGIIIIFLQGVNYLIDVYKILSNSAIAANSFVRCLFAAAFPLFGVRMFEKLGVNWAGSLLGFVSLAMIPVPILFYVYGPKLRSMSRFQVKT</sequence>
<feature type="compositionally biased region" description="Basic and acidic residues" evidence="5">
    <location>
        <begin position="33"/>
        <end position="43"/>
    </location>
</feature>
<reference evidence="8 9" key="1">
    <citation type="submission" date="2017-10" db="EMBL/GenBank/DDBJ databases">
        <title>Comparative genomics in systemic dimorphic fungi from Ajellomycetaceae.</title>
        <authorList>
            <person name="Munoz J.F."/>
            <person name="Mcewen J.G."/>
            <person name="Clay O.K."/>
            <person name="Cuomo C.A."/>
        </authorList>
    </citation>
    <scope>NUCLEOTIDE SEQUENCE [LARGE SCALE GENOMIC DNA]</scope>
    <source>
        <strain evidence="8 9">UAMH130</strain>
    </source>
</reference>
<dbReference type="InterPro" id="IPR036259">
    <property type="entry name" value="MFS_trans_sf"/>
</dbReference>
<keyword evidence="9" id="KW-1185">Reference proteome</keyword>
<evidence type="ECO:0000256" key="5">
    <source>
        <dbReference type="SAM" id="MobiDB-lite"/>
    </source>
</evidence>
<evidence type="ECO:0000259" key="7">
    <source>
        <dbReference type="PROSITE" id="PS50850"/>
    </source>
</evidence>
<organism evidence="8 9">
    <name type="scientific">Blastomyces parvus</name>
    <dbReference type="NCBI Taxonomy" id="2060905"/>
    <lineage>
        <taxon>Eukaryota</taxon>
        <taxon>Fungi</taxon>
        <taxon>Dikarya</taxon>
        <taxon>Ascomycota</taxon>
        <taxon>Pezizomycotina</taxon>
        <taxon>Eurotiomycetes</taxon>
        <taxon>Eurotiomycetidae</taxon>
        <taxon>Onygenales</taxon>
        <taxon>Ajellomycetaceae</taxon>
        <taxon>Blastomyces</taxon>
    </lineage>
</organism>
<evidence type="ECO:0000313" key="9">
    <source>
        <dbReference type="Proteomes" id="UP000224080"/>
    </source>
</evidence>
<accession>A0A2B7X107</accession>
<evidence type="ECO:0000256" key="6">
    <source>
        <dbReference type="SAM" id="Phobius"/>
    </source>
</evidence>
<evidence type="ECO:0000256" key="2">
    <source>
        <dbReference type="ARBA" id="ARBA00022692"/>
    </source>
</evidence>
<dbReference type="Gene3D" id="1.20.1250.20">
    <property type="entry name" value="MFS general substrate transporter like domains"/>
    <property type="match status" value="1"/>
</dbReference>
<feature type="transmembrane region" description="Helical" evidence="6">
    <location>
        <begin position="413"/>
        <end position="432"/>
    </location>
</feature>
<dbReference type="InterPro" id="IPR020846">
    <property type="entry name" value="MFS_dom"/>
</dbReference>
<dbReference type="STRING" id="2060905.A0A2B7X107"/>
<feature type="transmembrane region" description="Helical" evidence="6">
    <location>
        <begin position="193"/>
        <end position="215"/>
    </location>
</feature>
<dbReference type="SUPFAM" id="SSF103473">
    <property type="entry name" value="MFS general substrate transporter"/>
    <property type="match status" value="1"/>
</dbReference>
<dbReference type="CDD" id="cd17323">
    <property type="entry name" value="MFS_Tpo1_MDR_like"/>
    <property type="match status" value="1"/>
</dbReference>
<keyword evidence="3 6" id="KW-1133">Transmembrane helix</keyword>
<dbReference type="Proteomes" id="UP000224080">
    <property type="component" value="Unassembled WGS sequence"/>
</dbReference>
<feature type="transmembrane region" description="Helical" evidence="6">
    <location>
        <begin position="471"/>
        <end position="494"/>
    </location>
</feature>
<feature type="transmembrane region" description="Helical" evidence="6">
    <location>
        <begin position="369"/>
        <end position="392"/>
    </location>
</feature>
<dbReference type="AlphaFoldDB" id="A0A2B7X107"/>
<protein>
    <recommendedName>
        <fullName evidence="7">Major facilitator superfamily (MFS) profile domain-containing protein</fullName>
    </recommendedName>
</protein>
<proteinExistence type="predicted"/>
<dbReference type="OrthoDB" id="446368at2759"/>